<reference evidence="5 6" key="1">
    <citation type="submission" date="2021-06" db="EMBL/GenBank/DDBJ databases">
        <title>Rhodobacteraceae bacterium strain HSP-20.</title>
        <authorList>
            <person name="Chen W.-M."/>
        </authorList>
    </citation>
    <scope>NUCLEOTIDE SEQUENCE [LARGE SCALE GENOMIC DNA]</scope>
    <source>
        <strain evidence="5 6">HSP-20</strain>
    </source>
</reference>
<dbReference type="PROSITE" id="PS00041">
    <property type="entry name" value="HTH_ARAC_FAMILY_1"/>
    <property type="match status" value="1"/>
</dbReference>
<keyword evidence="3" id="KW-0804">Transcription</keyword>
<evidence type="ECO:0000256" key="3">
    <source>
        <dbReference type="ARBA" id="ARBA00023163"/>
    </source>
</evidence>
<dbReference type="Proteomes" id="UP000731907">
    <property type="component" value="Unassembled WGS sequence"/>
</dbReference>
<feature type="domain" description="HTH araC/xylS-type" evidence="4">
    <location>
        <begin position="174"/>
        <end position="272"/>
    </location>
</feature>
<dbReference type="InterPro" id="IPR009057">
    <property type="entry name" value="Homeodomain-like_sf"/>
</dbReference>
<proteinExistence type="predicted"/>
<protein>
    <submittedName>
        <fullName evidence="5">AraC family transcriptional regulator</fullName>
    </submittedName>
</protein>
<dbReference type="SUPFAM" id="SSF46689">
    <property type="entry name" value="Homeodomain-like"/>
    <property type="match status" value="1"/>
</dbReference>
<evidence type="ECO:0000313" key="5">
    <source>
        <dbReference type="EMBL" id="MBU9696380.1"/>
    </source>
</evidence>
<dbReference type="PANTHER" id="PTHR43280">
    <property type="entry name" value="ARAC-FAMILY TRANSCRIPTIONAL REGULATOR"/>
    <property type="match status" value="1"/>
</dbReference>
<keyword evidence="2" id="KW-0238">DNA-binding</keyword>
<keyword evidence="6" id="KW-1185">Reference proteome</keyword>
<accession>A0ABS6IXY7</accession>
<evidence type="ECO:0000256" key="2">
    <source>
        <dbReference type="ARBA" id="ARBA00023125"/>
    </source>
</evidence>
<dbReference type="EMBL" id="JAAATX020000001">
    <property type="protein sequence ID" value="MBU9696380.1"/>
    <property type="molecule type" value="Genomic_DNA"/>
</dbReference>
<dbReference type="PRINTS" id="PR00032">
    <property type="entry name" value="HTHARAC"/>
</dbReference>
<dbReference type="Pfam" id="PF12833">
    <property type="entry name" value="HTH_18"/>
    <property type="match status" value="1"/>
</dbReference>
<evidence type="ECO:0000259" key="4">
    <source>
        <dbReference type="PROSITE" id="PS01124"/>
    </source>
</evidence>
<comment type="caution">
    <text evidence="5">The sequence shown here is derived from an EMBL/GenBank/DDBJ whole genome shotgun (WGS) entry which is preliminary data.</text>
</comment>
<organism evidence="5 6">
    <name type="scientific">Paragemmobacter amnigenus</name>
    <dbReference type="NCBI Taxonomy" id="2852097"/>
    <lineage>
        <taxon>Bacteria</taxon>
        <taxon>Pseudomonadati</taxon>
        <taxon>Pseudomonadota</taxon>
        <taxon>Alphaproteobacteria</taxon>
        <taxon>Rhodobacterales</taxon>
        <taxon>Paracoccaceae</taxon>
        <taxon>Paragemmobacter</taxon>
    </lineage>
</organism>
<gene>
    <name evidence="5" type="ORF">GU927_000835</name>
</gene>
<evidence type="ECO:0000313" key="6">
    <source>
        <dbReference type="Proteomes" id="UP000731907"/>
    </source>
</evidence>
<sequence length="273" mass="29795">MTDQTQTAAAAGTAAGQARLVAIPRLAAGGRWRVEAMRAISEPMLLWFTKGQGRITIAGVTRGYTAHNAVFIPAGVMHGFEVGPQVFGTAVFFGKDCPIPLPQTPQLLRIREVHAQQEVNVILDMILREMNSDSPAHERATRHYLGLLGVWLERQSVKAAPEQAKPDAAKRLVARYTALLERDFRTGAGVSEFAAALGVTPTHLSRCCRQACGRSALSLLQDRRIFEARRMLAETRLPVGEIGASLGFTSAAYFTRAFQHLTGKSPTEFRKSV</sequence>
<dbReference type="PROSITE" id="PS01124">
    <property type="entry name" value="HTH_ARAC_FAMILY_2"/>
    <property type="match status" value="1"/>
</dbReference>
<evidence type="ECO:0000256" key="1">
    <source>
        <dbReference type="ARBA" id="ARBA00023015"/>
    </source>
</evidence>
<dbReference type="RefSeq" id="WP_161760300.1">
    <property type="nucleotide sequence ID" value="NZ_JAAATX020000001.1"/>
</dbReference>
<dbReference type="SUPFAM" id="SSF51215">
    <property type="entry name" value="Regulatory protein AraC"/>
    <property type="match status" value="1"/>
</dbReference>
<dbReference type="SMART" id="SM00342">
    <property type="entry name" value="HTH_ARAC"/>
    <property type="match status" value="1"/>
</dbReference>
<dbReference type="InterPro" id="IPR018062">
    <property type="entry name" value="HTH_AraC-typ_CS"/>
</dbReference>
<dbReference type="InterPro" id="IPR037923">
    <property type="entry name" value="HTH-like"/>
</dbReference>
<dbReference type="Gene3D" id="1.10.10.60">
    <property type="entry name" value="Homeodomain-like"/>
    <property type="match status" value="1"/>
</dbReference>
<dbReference type="PANTHER" id="PTHR43280:SF32">
    <property type="entry name" value="TRANSCRIPTIONAL REGULATORY PROTEIN"/>
    <property type="match status" value="1"/>
</dbReference>
<dbReference type="InterPro" id="IPR020449">
    <property type="entry name" value="Tscrpt_reg_AraC-type_HTH"/>
</dbReference>
<keyword evidence="1" id="KW-0805">Transcription regulation</keyword>
<name>A0ABS6IXY7_9RHOB</name>
<dbReference type="InterPro" id="IPR018060">
    <property type="entry name" value="HTH_AraC"/>
</dbReference>